<reference evidence="3 4" key="1">
    <citation type="submission" date="2015-07" db="EMBL/GenBank/DDBJ databases">
        <authorList>
            <person name="Noorani M."/>
        </authorList>
    </citation>
    <scope>NUCLEOTIDE SEQUENCE [LARGE SCALE GENOMIC DNA]</scope>
    <source>
        <strain evidence="3">BBA 69670</strain>
    </source>
</reference>
<accession>A0A0K6GGU4</accession>
<feature type="compositionally biased region" description="Polar residues" evidence="1">
    <location>
        <begin position="297"/>
        <end position="315"/>
    </location>
</feature>
<dbReference type="Proteomes" id="UP000044841">
    <property type="component" value="Unassembled WGS sequence"/>
</dbReference>
<feature type="region of interest" description="Disordered" evidence="1">
    <location>
        <begin position="148"/>
        <end position="245"/>
    </location>
</feature>
<organism evidence="3 4">
    <name type="scientific">Rhizoctonia solani</name>
    <dbReference type="NCBI Taxonomy" id="456999"/>
    <lineage>
        <taxon>Eukaryota</taxon>
        <taxon>Fungi</taxon>
        <taxon>Dikarya</taxon>
        <taxon>Basidiomycota</taxon>
        <taxon>Agaricomycotina</taxon>
        <taxon>Agaricomycetes</taxon>
        <taxon>Cantharellales</taxon>
        <taxon>Ceratobasidiaceae</taxon>
        <taxon>Rhizoctonia</taxon>
    </lineage>
</organism>
<feature type="region of interest" description="Disordered" evidence="1">
    <location>
        <begin position="1"/>
        <end position="106"/>
    </location>
</feature>
<feature type="domain" description="DUF6532" evidence="2">
    <location>
        <begin position="512"/>
        <end position="655"/>
    </location>
</feature>
<feature type="compositionally biased region" description="Basic and acidic residues" evidence="1">
    <location>
        <begin position="53"/>
        <end position="73"/>
    </location>
</feature>
<protein>
    <recommendedName>
        <fullName evidence="2">DUF6532 domain-containing protein</fullName>
    </recommendedName>
</protein>
<evidence type="ECO:0000313" key="4">
    <source>
        <dbReference type="Proteomes" id="UP000044841"/>
    </source>
</evidence>
<dbReference type="EMBL" id="CYGV01001866">
    <property type="protein sequence ID" value="CUA77725.1"/>
    <property type="molecule type" value="Genomic_DNA"/>
</dbReference>
<name>A0A0K6GGU4_9AGAM</name>
<keyword evidence="4" id="KW-1185">Reference proteome</keyword>
<gene>
    <name evidence="3" type="ORF">RSOLAG22IIIB_12800</name>
</gene>
<evidence type="ECO:0000313" key="3">
    <source>
        <dbReference type="EMBL" id="CUA77725.1"/>
    </source>
</evidence>
<dbReference type="AlphaFoldDB" id="A0A0K6GGU4"/>
<feature type="compositionally biased region" description="Basic and acidic residues" evidence="1">
    <location>
        <begin position="32"/>
        <end position="43"/>
    </location>
</feature>
<feature type="compositionally biased region" description="Low complexity" evidence="1">
    <location>
        <begin position="353"/>
        <end position="372"/>
    </location>
</feature>
<evidence type="ECO:0000259" key="2">
    <source>
        <dbReference type="Pfam" id="PF20149"/>
    </source>
</evidence>
<dbReference type="InterPro" id="IPR045341">
    <property type="entry name" value="DUF6532"/>
</dbReference>
<feature type="compositionally biased region" description="Polar residues" evidence="1">
    <location>
        <begin position="187"/>
        <end position="215"/>
    </location>
</feature>
<sequence length="656" mass="72900">MNSHSQLLYPSSRPGTPEPPKTQENPTRRVLPGRERRPTEKGHSWQSQVSQDIKARAQREVKQKRKAEAEARPNSKAPGPIDTPSKRRKGEWSQAIDESILRKPYEELTTDDDRAKWYRAAIYRRDGLAYLPPHFDLVELKEMFDDPYAAGEGAQPPEELEDETVTILPREDVDEEPSSGPAPNEVASHSCTPTPQTPLGLSDYTITMSDGQSNRRCGRDESGKDFPLSSSGNVGKPPDKGKPKAGTVSIRLILVCALIAEPVDNRPTLGPQHRPKDAAPPARFQNSSVAKLRVPQAPTTTTANRSRSSLPSSVHATHAYAPNPPSRGVGKPSRATPAQPSMPVKPSTLVKPSRNAAATSTSKSTRRSNFNSAGSTRNAARPSDPRSKPPNQSSIAQKPKSSKVSSTWSAKHQKSRHKGGRRAEAPRTHLRRQLAVDEGEGDDEDQDEGEVKDEGENVKGGTSSRSSRKPGDFGELTWLVRAVGVRIKIRALKKNPYADFTIRYSEPDENGEMHPNGYILDEWLTEEWRRVWGRRYPYDRVPRIQQRHVKWIYDRLSRLRNGVKAAVSPKINHVYNLSRRKSVEENKATVQRLGVDAFLSPTLTAGDCSAFQHPIFQEVIQDAFFSRIGRSFGYKHPLAFKPVPMGVYGLVATMVC</sequence>
<proteinExistence type="predicted"/>
<feature type="region of interest" description="Disordered" evidence="1">
    <location>
        <begin position="264"/>
        <end position="471"/>
    </location>
</feature>
<evidence type="ECO:0000256" key="1">
    <source>
        <dbReference type="SAM" id="MobiDB-lite"/>
    </source>
</evidence>
<feature type="compositionally biased region" description="Acidic residues" evidence="1">
    <location>
        <begin position="437"/>
        <end position="451"/>
    </location>
</feature>
<feature type="compositionally biased region" description="Basic residues" evidence="1">
    <location>
        <begin position="411"/>
        <end position="420"/>
    </location>
</feature>
<dbReference type="Pfam" id="PF20149">
    <property type="entry name" value="DUF6532"/>
    <property type="match status" value="1"/>
</dbReference>